<evidence type="ECO:0000256" key="9">
    <source>
        <dbReference type="PIRSR" id="PIRSR005096-1"/>
    </source>
</evidence>
<feature type="binding site" evidence="10">
    <location>
        <position position="252"/>
    </location>
    <ligand>
        <name>beta-D-galactose</name>
        <dbReference type="ChEBI" id="CHEBI:27667"/>
    </ligand>
</feature>
<feature type="binding site" evidence="11">
    <location>
        <begin position="179"/>
        <end position="181"/>
    </location>
    <ligand>
        <name>beta-D-galactose</name>
        <dbReference type="ChEBI" id="CHEBI:27667"/>
    </ligand>
</feature>
<dbReference type="InterPro" id="IPR047215">
    <property type="entry name" value="Galactose_mutarotase-like"/>
</dbReference>
<dbReference type="InterPro" id="IPR015443">
    <property type="entry name" value="Aldose_1-epimerase"/>
</dbReference>
<dbReference type="AlphaFoldDB" id="W4QJK2"/>
<feature type="active site" description="Proton donor" evidence="9">
    <location>
        <position position="179"/>
    </location>
</feature>
<organism evidence="12 13">
    <name type="scientific">Halalkalibacter hemicellulosilyticusJCM 9152</name>
    <dbReference type="NCBI Taxonomy" id="1236971"/>
    <lineage>
        <taxon>Bacteria</taxon>
        <taxon>Bacillati</taxon>
        <taxon>Bacillota</taxon>
        <taxon>Bacilli</taxon>
        <taxon>Bacillales</taxon>
        <taxon>Bacillaceae</taxon>
        <taxon>Halalkalibacter</taxon>
    </lineage>
</organism>
<evidence type="ECO:0000256" key="11">
    <source>
        <dbReference type="PIRSR" id="PIRSR005096-3"/>
    </source>
</evidence>
<dbReference type="RefSeq" id="WP_035346587.1">
    <property type="nucleotide sequence ID" value="NZ_BAUU01000032.1"/>
</dbReference>
<dbReference type="GO" id="GO:0033499">
    <property type="term" value="P:galactose catabolic process via UDP-galactose, Leloir pathway"/>
    <property type="evidence" value="ECO:0007669"/>
    <property type="project" value="TreeGrafter"/>
</dbReference>
<evidence type="ECO:0000313" key="13">
    <source>
        <dbReference type="Proteomes" id="UP000018895"/>
    </source>
</evidence>
<feature type="active site" description="Proton acceptor" evidence="9">
    <location>
        <position position="313"/>
    </location>
</feature>
<keyword evidence="7 8" id="KW-0119">Carbohydrate metabolism</keyword>
<dbReference type="EC" id="5.1.3.3" evidence="4 8"/>
<comment type="pathway">
    <text evidence="2 8">Carbohydrate metabolism; hexose metabolism.</text>
</comment>
<dbReference type="InterPro" id="IPR008183">
    <property type="entry name" value="Aldose_1/G6P_1-epimerase"/>
</dbReference>
<sequence>MKIIKDLFGQVDGQNVYAYTLTNDRGMEVTSIDYGCIITRISTPDREGQIENVVLGFDSIEEYVGHSPYFGAVCGRVAGRIKGAQFTLNNQTYTLAQNDGSNHLHGGIKGYDKVIWKSEPFEEPNKIGVVFTYHSFDGEEGYPGNVSIQVTYTLTNDNQFAIDYQAIPDQDTLINLTNHTYFNLSGNVKSTIKEHQLTLKSKQYLSLADDLMPTGEFVDSEDTVFDFTNGRKILDGIHSNLKQNQLAGNGYDHPFLLDKNQDEEIRLEDEQSGRVLIIETNEPSVVLYTGNMISEDFSIRNVPAEKYLGLCLETQGLPDAIHHDHFPSIIVKKGTEYKRRTTYTFTTN</sequence>
<evidence type="ECO:0000256" key="8">
    <source>
        <dbReference type="PIRNR" id="PIRNR005096"/>
    </source>
</evidence>
<accession>W4QJK2</accession>
<dbReference type="PROSITE" id="PS00545">
    <property type="entry name" value="ALDOSE_1_EPIMERASE"/>
    <property type="match status" value="1"/>
</dbReference>
<dbReference type="Gene3D" id="2.70.98.10">
    <property type="match status" value="1"/>
</dbReference>
<evidence type="ECO:0000256" key="4">
    <source>
        <dbReference type="ARBA" id="ARBA00013185"/>
    </source>
</evidence>
<dbReference type="CDD" id="cd09019">
    <property type="entry name" value="galactose_mutarotase_like"/>
    <property type="match status" value="1"/>
</dbReference>
<keyword evidence="6 8" id="KW-0413">Isomerase</keyword>
<dbReference type="GO" id="GO:0006006">
    <property type="term" value="P:glucose metabolic process"/>
    <property type="evidence" value="ECO:0007669"/>
    <property type="project" value="TreeGrafter"/>
</dbReference>
<dbReference type="SUPFAM" id="SSF74650">
    <property type="entry name" value="Galactose mutarotase-like"/>
    <property type="match status" value="1"/>
</dbReference>
<gene>
    <name evidence="12" type="ORF">JCM9152_3797</name>
</gene>
<dbReference type="InterPro" id="IPR014718">
    <property type="entry name" value="GH-type_carb-bd"/>
</dbReference>
<dbReference type="OrthoDB" id="9779408at2"/>
<evidence type="ECO:0000256" key="2">
    <source>
        <dbReference type="ARBA" id="ARBA00005028"/>
    </source>
</evidence>
<dbReference type="NCBIfam" id="NF008277">
    <property type="entry name" value="PRK11055.1"/>
    <property type="match status" value="1"/>
</dbReference>
<evidence type="ECO:0000256" key="1">
    <source>
        <dbReference type="ARBA" id="ARBA00001614"/>
    </source>
</evidence>
<dbReference type="UniPathway" id="UPA00242"/>
<protein>
    <recommendedName>
        <fullName evidence="5 8">Aldose 1-epimerase</fullName>
        <ecNumber evidence="4 8">5.1.3.3</ecNumber>
    </recommendedName>
</protein>
<dbReference type="InterPro" id="IPR018052">
    <property type="entry name" value="Ald1_epimerase_CS"/>
</dbReference>
<comment type="caution">
    <text evidence="12">The sequence shown here is derived from an EMBL/GenBank/DDBJ whole genome shotgun (WGS) entry which is preliminary data.</text>
</comment>
<dbReference type="EMBL" id="BAUU01000032">
    <property type="protein sequence ID" value="GAE32271.1"/>
    <property type="molecule type" value="Genomic_DNA"/>
</dbReference>
<evidence type="ECO:0000313" key="12">
    <source>
        <dbReference type="EMBL" id="GAE32271.1"/>
    </source>
</evidence>
<proteinExistence type="inferred from homology"/>
<evidence type="ECO:0000256" key="5">
    <source>
        <dbReference type="ARBA" id="ARBA00014165"/>
    </source>
</evidence>
<comment type="similarity">
    <text evidence="3 8">Belongs to the aldose epimerase family.</text>
</comment>
<dbReference type="PANTHER" id="PTHR10091">
    <property type="entry name" value="ALDOSE-1-EPIMERASE"/>
    <property type="match status" value="1"/>
</dbReference>
<dbReference type="Proteomes" id="UP000018895">
    <property type="component" value="Unassembled WGS sequence"/>
</dbReference>
<dbReference type="GO" id="GO:0005737">
    <property type="term" value="C:cytoplasm"/>
    <property type="evidence" value="ECO:0007669"/>
    <property type="project" value="TreeGrafter"/>
</dbReference>
<evidence type="ECO:0000256" key="6">
    <source>
        <dbReference type="ARBA" id="ARBA00023235"/>
    </source>
</evidence>
<evidence type="ECO:0000256" key="7">
    <source>
        <dbReference type="ARBA" id="ARBA00023277"/>
    </source>
</evidence>
<name>W4QJK2_9BACI</name>
<dbReference type="STRING" id="1236971.JCM9152_3797"/>
<dbReference type="GO" id="GO:0030246">
    <property type="term" value="F:carbohydrate binding"/>
    <property type="evidence" value="ECO:0007669"/>
    <property type="project" value="InterPro"/>
</dbReference>
<keyword evidence="13" id="KW-1185">Reference proteome</keyword>
<dbReference type="PIRSF" id="PIRSF005096">
    <property type="entry name" value="GALM"/>
    <property type="match status" value="1"/>
</dbReference>
<dbReference type="Pfam" id="PF01263">
    <property type="entry name" value="Aldose_epim"/>
    <property type="match status" value="1"/>
</dbReference>
<dbReference type="PANTHER" id="PTHR10091:SF0">
    <property type="entry name" value="GALACTOSE MUTAROTASE"/>
    <property type="match status" value="1"/>
</dbReference>
<evidence type="ECO:0000256" key="3">
    <source>
        <dbReference type="ARBA" id="ARBA00006206"/>
    </source>
</evidence>
<dbReference type="InterPro" id="IPR011013">
    <property type="entry name" value="Gal_mutarotase_sf_dom"/>
</dbReference>
<evidence type="ECO:0000256" key="10">
    <source>
        <dbReference type="PIRSR" id="PIRSR005096-2"/>
    </source>
</evidence>
<reference evidence="12" key="1">
    <citation type="journal article" date="2014" name="Genome Announc.">
        <title>Draft Genome Sequences of Three Alkaliphilic Bacillus Strains, Bacillus wakoensis JCM 9140T, Bacillus akibai JCM 9157T, and Bacillus hemicellulosilyticus JCM 9152T.</title>
        <authorList>
            <person name="Yuki M."/>
            <person name="Oshima K."/>
            <person name="Suda W."/>
            <person name="Oshida Y."/>
            <person name="Kitamura K."/>
            <person name="Iida T."/>
            <person name="Hattori M."/>
            <person name="Ohkuma M."/>
        </authorList>
    </citation>
    <scope>NUCLEOTIDE SEQUENCE [LARGE SCALE GENOMIC DNA]</scope>
    <source>
        <strain evidence="12">JCM 9152</strain>
    </source>
</reference>
<dbReference type="GO" id="GO:0004034">
    <property type="term" value="F:aldose 1-epimerase activity"/>
    <property type="evidence" value="ECO:0007669"/>
    <property type="project" value="UniProtKB-EC"/>
</dbReference>
<comment type="catalytic activity">
    <reaction evidence="1 8">
        <text>alpha-D-glucose = beta-D-glucose</text>
        <dbReference type="Rhea" id="RHEA:10264"/>
        <dbReference type="ChEBI" id="CHEBI:15903"/>
        <dbReference type="ChEBI" id="CHEBI:17925"/>
        <dbReference type="EC" id="5.1.3.3"/>
    </reaction>
</comment>